<dbReference type="EMBL" id="VWFO01000011">
    <property type="protein sequence ID" value="KAA4664370.1"/>
    <property type="molecule type" value="Genomic_DNA"/>
</dbReference>
<protein>
    <submittedName>
        <fullName evidence="1">Uncharacterized protein</fullName>
    </submittedName>
</protein>
<proteinExistence type="predicted"/>
<comment type="caution">
    <text evidence="1">The sequence shown here is derived from an EMBL/GenBank/DDBJ whole genome shotgun (WGS) entry which is preliminary data.</text>
</comment>
<name>A0A414EIN0_BACOV</name>
<evidence type="ECO:0000313" key="2">
    <source>
        <dbReference type="Proteomes" id="UP000435985"/>
    </source>
</evidence>
<reference evidence="1 2" key="1">
    <citation type="journal article" date="2019" name="Nat. Med.">
        <title>A library of human gut bacterial isolates paired with longitudinal multiomics data enables mechanistic microbiome research.</title>
        <authorList>
            <person name="Poyet M."/>
            <person name="Groussin M."/>
            <person name="Gibbons S.M."/>
            <person name="Avila-Pacheco J."/>
            <person name="Jiang X."/>
            <person name="Kearney S.M."/>
            <person name="Perrotta A.R."/>
            <person name="Berdy B."/>
            <person name="Zhao S."/>
            <person name="Lieberman T.D."/>
            <person name="Swanson P.K."/>
            <person name="Smith M."/>
            <person name="Roesemann S."/>
            <person name="Alexander J.E."/>
            <person name="Rich S.A."/>
            <person name="Livny J."/>
            <person name="Vlamakis H."/>
            <person name="Clish C."/>
            <person name="Bullock K."/>
            <person name="Deik A."/>
            <person name="Scott J."/>
            <person name="Pierce K.A."/>
            <person name="Xavier R.J."/>
            <person name="Alm E.J."/>
        </authorList>
    </citation>
    <scope>NUCLEOTIDE SEQUENCE [LARGE SCALE GENOMIC DNA]</scope>
    <source>
        <strain evidence="1 2">BIOML-A14</strain>
    </source>
</reference>
<dbReference type="RefSeq" id="WP_008646743.1">
    <property type="nucleotide sequence ID" value="NZ_CP081917.1"/>
</dbReference>
<dbReference type="Proteomes" id="UP000435985">
    <property type="component" value="Unassembled WGS sequence"/>
</dbReference>
<gene>
    <name evidence="1" type="ORF">F3B98_11125</name>
</gene>
<evidence type="ECO:0000313" key="1">
    <source>
        <dbReference type="EMBL" id="KAA4664370.1"/>
    </source>
</evidence>
<dbReference type="AlphaFoldDB" id="A0A414EIN0"/>
<sequence length="574" mass="63680">MKHVSIFFVILSVFINYSCTDESQNNLLDLEVNASAITRSLAPPNFEQDWENQTSIQLTDNKVVDLPWVEYAPTSIIYDIRMDIKKEDGWVFLSTPNKDIGSDYLIFYNKYTGILKVFYYNQNSFLSNNAVWEFFDERFYGYFNQGTTFTAPLDRASIQRVGVNCLSNNTTLGIDRGWNCFQIPLTYTGKTDGGINVYSKVLNISELTITGNYKDTTTGTIIEDHYSSSPNLLQKGANTIVKAGGDAAEKWVKGEAEKAINNSSSGILKNVGNVVAGGLAGLAKGGVSGLIAGGLNALFGSFLGSKKVNEPTIQTVELSTNGTIDLKGQMIGNSSIPVLPLTAIKYDEGFGAWNLTSAPILNITGTYHEITARPDIASAYNCKYSGKYYSLSFHPTFNVVINPAIADEVTYKVSSNVVEFEGSEWDTQFKDYYNRTPNPSYTGVYVYIPSKRSGYDFTPTVIQDEKKGTKVKFASYYEYPIVIGDPDTYINGYSTYAGTFKLYSNTIFSYMSSYNRTEVDAFPRSMCNMCLNGKPVLYVANLGVNVTVTMTVKSTGQEIISSRTYIPEYNIKFK</sequence>
<organism evidence="1 2">
    <name type="scientific">Bacteroides ovatus</name>
    <dbReference type="NCBI Taxonomy" id="28116"/>
    <lineage>
        <taxon>Bacteria</taxon>
        <taxon>Pseudomonadati</taxon>
        <taxon>Bacteroidota</taxon>
        <taxon>Bacteroidia</taxon>
        <taxon>Bacteroidales</taxon>
        <taxon>Bacteroidaceae</taxon>
        <taxon>Bacteroides</taxon>
    </lineage>
</organism>
<accession>A0A414EIN0</accession>